<feature type="transmembrane region" description="Helical" evidence="1">
    <location>
        <begin position="190"/>
        <end position="211"/>
    </location>
</feature>
<gene>
    <name evidence="2" type="ORF">EVG20_g4305</name>
</gene>
<dbReference type="OrthoDB" id="2756618at2759"/>
<evidence type="ECO:0000256" key="1">
    <source>
        <dbReference type="SAM" id="Phobius"/>
    </source>
</evidence>
<accession>A0A4Y9YX21</accession>
<keyword evidence="1" id="KW-1133">Transmembrane helix</keyword>
<reference evidence="2 3" key="1">
    <citation type="submission" date="2019-02" db="EMBL/GenBank/DDBJ databases">
        <title>Genome sequencing of the rare red list fungi Dentipellis fragilis.</title>
        <authorList>
            <person name="Buettner E."/>
            <person name="Kellner H."/>
        </authorList>
    </citation>
    <scope>NUCLEOTIDE SEQUENCE [LARGE SCALE GENOMIC DNA]</scope>
    <source>
        <strain evidence="2 3">DSM 105465</strain>
    </source>
</reference>
<evidence type="ECO:0000313" key="2">
    <source>
        <dbReference type="EMBL" id="TFY66782.1"/>
    </source>
</evidence>
<dbReference type="AlphaFoldDB" id="A0A4Y9YX21"/>
<keyword evidence="1" id="KW-0812">Transmembrane</keyword>
<evidence type="ECO:0000313" key="3">
    <source>
        <dbReference type="Proteomes" id="UP000298327"/>
    </source>
</evidence>
<feature type="transmembrane region" description="Helical" evidence="1">
    <location>
        <begin position="256"/>
        <end position="278"/>
    </location>
</feature>
<sequence>MCKPELFWRPQIIMHNTVLLGISQIPIRESITSASIGHYKSSFIILCSLVIHLPDNMPLALDRAILGAIFVECVMYGTCLTMTVATTLVLLRAKSEGTPTHKALFVTLFFMLTLATAHVILSFVRVFRGFILLRDVTDGPSAYFGELSSPVLIAKDAVYLVQTLLGDGFYIWRCYVVWGKNKNIIIAPSITMIAGIVCACMIEDTLAHALGNVFEAPNRWVKAYFFLMLVTTIYCNVAIIWRIWTTERTKRSSTLIVVLEAGILYTSILVMFLVVYMVKSNGQYIVLDSITPLVPILFCLIVLQIKYHNTTGPGLYEYTENSKIGRTATSKTFPCPRKRECRAAVAAALSNLEAQQPVEINISRSTEHYIESTRGEALKVRKEFPDIHDSSDSNSEPVPYLCRQHLQEIPPRLSVHNLCIHFNLVCRSRHHWLACYDVPQTQLEQKWNIRDMQCTAAVPEIVLFRERDVRPSHYASFLLQLLPPRRCQAAFEVYFRENPKISRPALIIGWICFKFDRSDSGDDKAVVDMGVEESVCDAVRHAVGMAMRGLNLLGKKKMGDRLARDLQIKPGEYE</sequence>
<feature type="transmembrane region" description="Helical" evidence="1">
    <location>
        <begin position="284"/>
        <end position="303"/>
    </location>
</feature>
<name>A0A4Y9YX21_9AGAM</name>
<dbReference type="STRING" id="205917.A0A4Y9YX21"/>
<dbReference type="EMBL" id="SEOQ01000218">
    <property type="protein sequence ID" value="TFY66782.1"/>
    <property type="molecule type" value="Genomic_DNA"/>
</dbReference>
<feature type="transmembrane region" description="Helical" evidence="1">
    <location>
        <begin position="103"/>
        <end position="124"/>
    </location>
</feature>
<keyword evidence="3" id="KW-1185">Reference proteome</keyword>
<organism evidence="2 3">
    <name type="scientific">Dentipellis fragilis</name>
    <dbReference type="NCBI Taxonomy" id="205917"/>
    <lineage>
        <taxon>Eukaryota</taxon>
        <taxon>Fungi</taxon>
        <taxon>Dikarya</taxon>
        <taxon>Basidiomycota</taxon>
        <taxon>Agaricomycotina</taxon>
        <taxon>Agaricomycetes</taxon>
        <taxon>Russulales</taxon>
        <taxon>Hericiaceae</taxon>
        <taxon>Dentipellis</taxon>
    </lineage>
</organism>
<proteinExistence type="predicted"/>
<protein>
    <submittedName>
        <fullName evidence="2">Uncharacterized protein</fullName>
    </submittedName>
</protein>
<comment type="caution">
    <text evidence="2">The sequence shown here is derived from an EMBL/GenBank/DDBJ whole genome shotgun (WGS) entry which is preliminary data.</text>
</comment>
<keyword evidence="1" id="KW-0472">Membrane</keyword>
<feature type="transmembrane region" description="Helical" evidence="1">
    <location>
        <begin position="223"/>
        <end position="244"/>
    </location>
</feature>
<feature type="transmembrane region" description="Helical" evidence="1">
    <location>
        <begin position="64"/>
        <end position="91"/>
    </location>
</feature>
<dbReference type="Proteomes" id="UP000298327">
    <property type="component" value="Unassembled WGS sequence"/>
</dbReference>